<dbReference type="Proteomes" id="UP001151582">
    <property type="component" value="Unassembled WGS sequence"/>
</dbReference>
<comment type="caution">
    <text evidence="10">The sequence shown here is derived from an EMBL/GenBank/DDBJ whole genome shotgun (WGS) entry which is preliminary data.</text>
</comment>
<dbReference type="GO" id="GO:0048219">
    <property type="term" value="P:inter-Golgi cisterna vesicle-mediated transport"/>
    <property type="evidence" value="ECO:0007669"/>
    <property type="project" value="TreeGrafter"/>
</dbReference>
<comment type="similarity">
    <text evidence="2">Belongs to the GOSR1 family.</text>
</comment>
<evidence type="ECO:0000256" key="5">
    <source>
        <dbReference type="ARBA" id="ARBA00022927"/>
    </source>
</evidence>
<evidence type="ECO:0000256" key="9">
    <source>
        <dbReference type="SAM" id="MobiDB-lite"/>
    </source>
</evidence>
<dbReference type="InterPro" id="IPR023601">
    <property type="entry name" value="Golgi_SNAP_su1"/>
</dbReference>
<organism evidence="10 11">
    <name type="scientific">Dimargaris verticillata</name>
    <dbReference type="NCBI Taxonomy" id="2761393"/>
    <lineage>
        <taxon>Eukaryota</taxon>
        <taxon>Fungi</taxon>
        <taxon>Fungi incertae sedis</taxon>
        <taxon>Zoopagomycota</taxon>
        <taxon>Kickxellomycotina</taxon>
        <taxon>Dimargaritomycetes</taxon>
        <taxon>Dimargaritales</taxon>
        <taxon>Dimargaritaceae</taxon>
        <taxon>Dimargaris</taxon>
    </lineage>
</organism>
<keyword evidence="4" id="KW-0812">Transmembrane</keyword>
<evidence type="ECO:0000256" key="3">
    <source>
        <dbReference type="ARBA" id="ARBA00022448"/>
    </source>
</evidence>
<dbReference type="EMBL" id="JANBQB010000092">
    <property type="protein sequence ID" value="KAJ1982392.1"/>
    <property type="molecule type" value="Genomic_DNA"/>
</dbReference>
<dbReference type="OrthoDB" id="422156at2759"/>
<evidence type="ECO:0000256" key="8">
    <source>
        <dbReference type="ARBA" id="ARBA00023136"/>
    </source>
</evidence>
<sequence>MALSDKSSTTGTRPWDAVRRELRTLQGNLDHNLSRLNKLSAQDPVASHDDRLSAGNNAASSARYLETELDQQLTQFHTLVDRMAQIQEEGETHGSQVTMLHTLQRSRDLLYDYTRDIQQAKQNYARRRQRLDLLAGGGSHGDPNGQLSRNGRGETSNAVQQFLHERDRIDSSHHMIEMTLDQAYAVRSDLADQRRHLVTSTSRLGSLARK</sequence>
<dbReference type="GO" id="GO:0031201">
    <property type="term" value="C:SNARE complex"/>
    <property type="evidence" value="ECO:0007669"/>
    <property type="project" value="TreeGrafter"/>
</dbReference>
<keyword evidence="3" id="KW-0813">Transport</keyword>
<gene>
    <name evidence="10" type="primary">GOS1</name>
    <name evidence="10" type="ORF">H4R34_001740</name>
</gene>
<name>A0A9W8EDI5_9FUNG</name>
<keyword evidence="5" id="KW-0653">Protein transport</keyword>
<dbReference type="GO" id="GO:0005801">
    <property type="term" value="C:cis-Golgi network"/>
    <property type="evidence" value="ECO:0007669"/>
    <property type="project" value="InterPro"/>
</dbReference>
<feature type="compositionally biased region" description="Polar residues" evidence="9">
    <location>
        <begin position="145"/>
        <end position="157"/>
    </location>
</feature>
<dbReference type="GO" id="GO:0006906">
    <property type="term" value="P:vesicle fusion"/>
    <property type="evidence" value="ECO:0007669"/>
    <property type="project" value="TreeGrafter"/>
</dbReference>
<evidence type="ECO:0000256" key="1">
    <source>
        <dbReference type="ARBA" id="ARBA00004409"/>
    </source>
</evidence>
<dbReference type="Pfam" id="PF12352">
    <property type="entry name" value="V-SNARE_C"/>
    <property type="match status" value="1"/>
</dbReference>
<dbReference type="GO" id="GO:0000139">
    <property type="term" value="C:Golgi membrane"/>
    <property type="evidence" value="ECO:0007669"/>
    <property type="project" value="UniProtKB-SubCell"/>
</dbReference>
<accession>A0A9W8EDI5</accession>
<evidence type="ECO:0000313" key="11">
    <source>
        <dbReference type="Proteomes" id="UP001151582"/>
    </source>
</evidence>
<keyword evidence="8" id="KW-0472">Membrane</keyword>
<dbReference type="GO" id="GO:0005797">
    <property type="term" value="C:Golgi medial cisterna"/>
    <property type="evidence" value="ECO:0007669"/>
    <property type="project" value="TreeGrafter"/>
</dbReference>
<evidence type="ECO:0000256" key="7">
    <source>
        <dbReference type="ARBA" id="ARBA00023034"/>
    </source>
</evidence>
<keyword evidence="11" id="KW-1185">Reference proteome</keyword>
<proteinExistence type="inferred from homology"/>
<comment type="subcellular location">
    <subcellularLocation>
        <location evidence="1">Golgi apparatus membrane</location>
        <topology evidence="1">Single-pass type IV membrane protein</topology>
    </subcellularLocation>
</comment>
<evidence type="ECO:0000256" key="2">
    <source>
        <dbReference type="ARBA" id="ARBA00008473"/>
    </source>
</evidence>
<evidence type="ECO:0000256" key="4">
    <source>
        <dbReference type="ARBA" id="ARBA00022692"/>
    </source>
</evidence>
<dbReference type="AlphaFoldDB" id="A0A9W8EDI5"/>
<dbReference type="GO" id="GO:0005484">
    <property type="term" value="F:SNAP receptor activity"/>
    <property type="evidence" value="ECO:0007669"/>
    <property type="project" value="TreeGrafter"/>
</dbReference>
<dbReference type="GO" id="GO:0006888">
    <property type="term" value="P:endoplasmic reticulum to Golgi vesicle-mediated transport"/>
    <property type="evidence" value="ECO:0007669"/>
    <property type="project" value="InterPro"/>
</dbReference>
<dbReference type="PANTHER" id="PTHR21094:SF2">
    <property type="entry name" value="GOLGI SNAP RECEPTOR COMPLEX MEMBER 1"/>
    <property type="match status" value="1"/>
</dbReference>
<evidence type="ECO:0000256" key="6">
    <source>
        <dbReference type="ARBA" id="ARBA00022989"/>
    </source>
</evidence>
<reference evidence="10" key="1">
    <citation type="submission" date="2022-07" db="EMBL/GenBank/DDBJ databases">
        <title>Phylogenomic reconstructions and comparative analyses of Kickxellomycotina fungi.</title>
        <authorList>
            <person name="Reynolds N.K."/>
            <person name="Stajich J.E."/>
            <person name="Barry K."/>
            <person name="Grigoriev I.V."/>
            <person name="Crous P."/>
            <person name="Smith M.E."/>
        </authorList>
    </citation>
    <scope>NUCLEOTIDE SEQUENCE</scope>
    <source>
        <strain evidence="10">RSA 567</strain>
    </source>
</reference>
<keyword evidence="6" id="KW-1133">Transmembrane helix</keyword>
<evidence type="ECO:0000313" key="10">
    <source>
        <dbReference type="EMBL" id="KAJ1982392.1"/>
    </source>
</evidence>
<protein>
    <submittedName>
        <fullName evidence="10">Protein transport protein gos1</fullName>
    </submittedName>
</protein>
<dbReference type="GO" id="GO:0015031">
    <property type="term" value="P:protein transport"/>
    <property type="evidence" value="ECO:0007669"/>
    <property type="project" value="UniProtKB-KW"/>
</dbReference>
<feature type="region of interest" description="Disordered" evidence="9">
    <location>
        <begin position="134"/>
        <end position="157"/>
    </location>
</feature>
<keyword evidence="7" id="KW-0333">Golgi apparatus</keyword>
<dbReference type="PANTHER" id="PTHR21094">
    <property type="entry name" value="GOS-28 SNARE- RELATED"/>
    <property type="match status" value="1"/>
</dbReference>